<dbReference type="EMBL" id="SMFN01000020">
    <property type="protein sequence ID" value="TDE01512.1"/>
    <property type="molecule type" value="Genomic_DNA"/>
</dbReference>
<dbReference type="RefSeq" id="WP_132067123.1">
    <property type="nucleotide sequence ID" value="NZ_SMFN01000020.1"/>
</dbReference>
<sequence length="95" mass="11343">MKLETIFDYKPTESEIAVTLYDSMALALRFSFDIVEKMTPKLYKKLISRNDAIWDLVCLFEIRNDKVKAKEYWDKLPKELQKLYTLQTDNENMIV</sequence>
<dbReference type="Proteomes" id="UP000294644">
    <property type="component" value="Unassembled WGS sequence"/>
</dbReference>
<name>A0A4R5CMC6_9FLAO</name>
<organism evidence="1 2">
    <name type="scientific">Flavobacterium sandaracinum</name>
    <dbReference type="NCBI Taxonomy" id="2541733"/>
    <lineage>
        <taxon>Bacteria</taxon>
        <taxon>Pseudomonadati</taxon>
        <taxon>Bacteroidota</taxon>
        <taxon>Flavobacteriia</taxon>
        <taxon>Flavobacteriales</taxon>
        <taxon>Flavobacteriaceae</taxon>
        <taxon>Flavobacterium</taxon>
    </lineage>
</organism>
<evidence type="ECO:0000313" key="1">
    <source>
        <dbReference type="EMBL" id="TDE01512.1"/>
    </source>
</evidence>
<gene>
    <name evidence="1" type="ORF">E0F91_14250</name>
</gene>
<keyword evidence="2" id="KW-1185">Reference proteome</keyword>
<dbReference type="OrthoDB" id="1366958at2"/>
<comment type="caution">
    <text evidence="1">The sequence shown here is derived from an EMBL/GenBank/DDBJ whole genome shotgun (WGS) entry which is preliminary data.</text>
</comment>
<evidence type="ECO:0000313" key="2">
    <source>
        <dbReference type="Proteomes" id="UP000294644"/>
    </source>
</evidence>
<dbReference type="AlphaFoldDB" id="A0A4R5CMC6"/>
<accession>A0A4R5CMC6</accession>
<proteinExistence type="predicted"/>
<reference evidence="1 2" key="1">
    <citation type="submission" date="2019-03" db="EMBL/GenBank/DDBJ databases">
        <title>Flavobacterium LB-D12 sp. nov., isolated from arctic soil.</title>
        <authorList>
            <person name="Chaudhary D.K."/>
        </authorList>
    </citation>
    <scope>NUCLEOTIDE SEQUENCE [LARGE SCALE GENOMIC DNA]</scope>
    <source>
        <strain evidence="1 2">LB-D12</strain>
    </source>
</reference>
<protein>
    <submittedName>
        <fullName evidence="1">Uncharacterized protein</fullName>
    </submittedName>
</protein>